<evidence type="ECO:0000313" key="1">
    <source>
        <dbReference type="EMBL" id="GLC29394.1"/>
    </source>
</evidence>
<sequence>MNKKAIISVSSKQPSGEEEAIEVVTPGEFYKEGNFYYAIYNETELSGMEGTETTLKISEDVMYLKREGTTNTEMEFRPNTENVNLYNTPYGTLELKTKTKGLQVEMKDDGGDVMVDYSLSISGQPSQNTILNINIKI</sequence>
<gene>
    <name evidence="1" type="ORF">bsdE14_08040</name>
</gene>
<dbReference type="Proteomes" id="UP001208567">
    <property type="component" value="Unassembled WGS sequence"/>
</dbReference>
<keyword evidence="2" id="KW-1185">Reference proteome</keyword>
<dbReference type="InterPro" id="IPR015231">
    <property type="entry name" value="DUF1934"/>
</dbReference>
<comment type="caution">
    <text evidence="1">The sequence shown here is derived from an EMBL/GenBank/DDBJ whole genome shotgun (WGS) entry which is preliminary data.</text>
</comment>
<dbReference type="SUPFAM" id="SSF50814">
    <property type="entry name" value="Lipocalins"/>
    <property type="match status" value="1"/>
</dbReference>
<proteinExistence type="predicted"/>
<dbReference type="Pfam" id="PF09148">
    <property type="entry name" value="DUF1934"/>
    <property type="match status" value="1"/>
</dbReference>
<dbReference type="InterPro" id="IPR012674">
    <property type="entry name" value="Calycin"/>
</dbReference>
<name>A0ABQ5N2L6_9CLOT</name>
<evidence type="ECO:0008006" key="3">
    <source>
        <dbReference type="Google" id="ProtNLM"/>
    </source>
</evidence>
<reference evidence="1 2" key="1">
    <citation type="journal article" date="2024" name="Int. J. Syst. Evol. Microbiol.">
        <title>Clostridium omnivorum sp. nov., isolated from anoxic soil under the treatment of reductive soil disinfestation.</title>
        <authorList>
            <person name="Ueki A."/>
            <person name="Tonouchi A."/>
            <person name="Kaku N."/>
            <person name="Honma S."/>
            <person name="Ueki K."/>
        </authorList>
    </citation>
    <scope>NUCLEOTIDE SEQUENCE [LARGE SCALE GENOMIC DNA]</scope>
    <source>
        <strain evidence="1 2">E14</strain>
    </source>
</reference>
<accession>A0ABQ5N2L6</accession>
<dbReference type="Gene3D" id="2.40.128.20">
    <property type="match status" value="1"/>
</dbReference>
<evidence type="ECO:0000313" key="2">
    <source>
        <dbReference type="Proteomes" id="UP001208567"/>
    </source>
</evidence>
<protein>
    <recommendedName>
        <fullName evidence="3">DUF1934 domain-containing protein</fullName>
    </recommendedName>
</protein>
<dbReference type="RefSeq" id="WP_264848689.1">
    <property type="nucleotide sequence ID" value="NZ_BRXR01000001.1"/>
</dbReference>
<organism evidence="1 2">
    <name type="scientific">Clostridium omnivorum</name>
    <dbReference type="NCBI Taxonomy" id="1604902"/>
    <lineage>
        <taxon>Bacteria</taxon>
        <taxon>Bacillati</taxon>
        <taxon>Bacillota</taxon>
        <taxon>Clostridia</taxon>
        <taxon>Eubacteriales</taxon>
        <taxon>Clostridiaceae</taxon>
        <taxon>Clostridium</taxon>
    </lineage>
</organism>
<dbReference type="EMBL" id="BRXR01000001">
    <property type="protein sequence ID" value="GLC29394.1"/>
    <property type="molecule type" value="Genomic_DNA"/>
</dbReference>